<accession>A0A4S4L8V5</accession>
<evidence type="ECO:0000259" key="3">
    <source>
        <dbReference type="Pfam" id="PF08508"/>
    </source>
</evidence>
<evidence type="ECO:0000313" key="4">
    <source>
        <dbReference type="EMBL" id="THH06040.1"/>
    </source>
</evidence>
<feature type="transmembrane region" description="Helical" evidence="2">
    <location>
        <begin position="255"/>
        <end position="275"/>
    </location>
</feature>
<dbReference type="AlphaFoldDB" id="A0A4S4L8V5"/>
<evidence type="ECO:0000256" key="1">
    <source>
        <dbReference type="SAM" id="MobiDB-lite"/>
    </source>
</evidence>
<sequence>MRPPDISDRLLSLALHIQTSHAYAPPARNLSSTFSYVTELRNLHARVEHHAMQRRRNINTKKLELLRHVAVIDANTSNLLNDKLQQPPANFNALASTLGSDPFDPGRVKGACSDGELLDGLDIPTKAFLLLPAGTPRCSDSLIPDPLGRWTVDANYFMSGGEKAAFIVAGIVETFLFIASILGFIGACARKQSFVVVYASFLYVHFFINLGVAIYFLREVTVAANTDIVKLCQESIRNTQAEGQCSGLLNITKGVYWGISLLVLAIEAYCALVVTRYGNQLRYEKRDGRQSRMLQRQSAYDAFHSRLSGVVYEEAAIDAKYGGSNRYSAVSTLGGEDDKDHLLARSEPQMFNPYEAYDTHRSSRAQTPTFTPVRDFAQSAEVHHVGDERQSSTDLSAAPVTALDSLLYQLHTLSFLLSPSLLILLCRCATQFQFARARELDGRRSLAFWFALVALVNAGGVWAHAVGPGSDNRAVVLDFVGMGYKPSKLQLLLLDATIILFQALLTTISYETSLALAMPADVPDPLLPESTPILSSPGIELENAPFLATPTFPSPHTASAPTRFAYPPTLTQPSIQQRAPALPKVVPPPFNTAAAPPTRDARGR</sequence>
<dbReference type="EMBL" id="SGPK01000220">
    <property type="protein sequence ID" value="THH06040.1"/>
    <property type="molecule type" value="Genomic_DNA"/>
</dbReference>
<keyword evidence="5" id="KW-1185">Reference proteome</keyword>
<dbReference type="Proteomes" id="UP000308199">
    <property type="component" value="Unassembled WGS sequence"/>
</dbReference>
<reference evidence="4 5" key="1">
    <citation type="submission" date="2019-02" db="EMBL/GenBank/DDBJ databases">
        <title>Genome sequencing of the rare red list fungi Phellinidium pouzarii.</title>
        <authorList>
            <person name="Buettner E."/>
            <person name="Kellner H."/>
        </authorList>
    </citation>
    <scope>NUCLEOTIDE SEQUENCE [LARGE SCALE GENOMIC DNA]</scope>
    <source>
        <strain evidence="4 5">DSM 108285</strain>
    </source>
</reference>
<feature type="non-terminal residue" evidence="4">
    <location>
        <position position="604"/>
    </location>
</feature>
<keyword evidence="2" id="KW-1133">Transmembrane helix</keyword>
<protein>
    <recommendedName>
        <fullName evidence="3">DUF1746 domain-containing protein</fullName>
    </recommendedName>
</protein>
<keyword evidence="2" id="KW-0472">Membrane</keyword>
<feature type="transmembrane region" description="Helical" evidence="2">
    <location>
        <begin position="487"/>
        <end position="508"/>
    </location>
</feature>
<name>A0A4S4L8V5_9AGAM</name>
<comment type="caution">
    <text evidence="4">The sequence shown here is derived from an EMBL/GenBank/DDBJ whole genome shotgun (WGS) entry which is preliminary data.</text>
</comment>
<dbReference type="OrthoDB" id="3249582at2759"/>
<feature type="transmembrane region" description="Helical" evidence="2">
    <location>
        <begin position="446"/>
        <end position="467"/>
    </location>
</feature>
<gene>
    <name evidence="4" type="ORF">EW145_g4360</name>
</gene>
<proteinExistence type="predicted"/>
<feature type="domain" description="DUF1746" evidence="3">
    <location>
        <begin position="403"/>
        <end position="504"/>
    </location>
</feature>
<keyword evidence="2" id="KW-0812">Transmembrane</keyword>
<evidence type="ECO:0000256" key="2">
    <source>
        <dbReference type="SAM" id="Phobius"/>
    </source>
</evidence>
<dbReference type="Pfam" id="PF08508">
    <property type="entry name" value="DUF1746"/>
    <property type="match status" value="1"/>
</dbReference>
<organism evidence="4 5">
    <name type="scientific">Phellinidium pouzarii</name>
    <dbReference type="NCBI Taxonomy" id="167371"/>
    <lineage>
        <taxon>Eukaryota</taxon>
        <taxon>Fungi</taxon>
        <taxon>Dikarya</taxon>
        <taxon>Basidiomycota</taxon>
        <taxon>Agaricomycotina</taxon>
        <taxon>Agaricomycetes</taxon>
        <taxon>Hymenochaetales</taxon>
        <taxon>Hymenochaetaceae</taxon>
        <taxon>Phellinidium</taxon>
    </lineage>
</organism>
<feature type="transmembrane region" description="Helical" evidence="2">
    <location>
        <begin position="195"/>
        <end position="217"/>
    </location>
</feature>
<evidence type="ECO:0000313" key="5">
    <source>
        <dbReference type="Proteomes" id="UP000308199"/>
    </source>
</evidence>
<dbReference type="InterPro" id="IPR013715">
    <property type="entry name" value="DUF1746"/>
</dbReference>
<feature type="transmembrane region" description="Helical" evidence="2">
    <location>
        <begin position="164"/>
        <end position="188"/>
    </location>
</feature>
<feature type="region of interest" description="Disordered" evidence="1">
    <location>
        <begin position="565"/>
        <end position="604"/>
    </location>
</feature>